<organism evidence="2 3">
    <name type="scientific">Chitinophaga jiangningensis</name>
    <dbReference type="NCBI Taxonomy" id="1419482"/>
    <lineage>
        <taxon>Bacteria</taxon>
        <taxon>Pseudomonadati</taxon>
        <taxon>Bacteroidota</taxon>
        <taxon>Chitinophagia</taxon>
        <taxon>Chitinophagales</taxon>
        <taxon>Chitinophagaceae</taxon>
        <taxon>Chitinophaga</taxon>
    </lineage>
</organism>
<dbReference type="EMBL" id="FRBL01000002">
    <property type="protein sequence ID" value="SHL16841.1"/>
    <property type="molecule type" value="Genomic_DNA"/>
</dbReference>
<reference evidence="2 3" key="1">
    <citation type="submission" date="2016-11" db="EMBL/GenBank/DDBJ databases">
        <authorList>
            <person name="Jaros S."/>
            <person name="Januszkiewicz K."/>
            <person name="Wedrychowicz H."/>
        </authorList>
    </citation>
    <scope>NUCLEOTIDE SEQUENCE [LARGE SCALE GENOMIC DNA]</scope>
    <source>
        <strain evidence="2 3">DSM 27406</strain>
    </source>
</reference>
<dbReference type="AlphaFoldDB" id="A0A1M6YEV8"/>
<sequence>MKYYVTLFLLLTYNALQGQDCNCGQDFRFMVQKVQQNYAGYDDKVTPSNQQRFAELTDSLLQVAEQSNTYQCLGVLRTWLRFFRDLHMNVFIKEDTSNYDIIRRAFRQAETVAESPETFTAYLARNAPALDTIEGIWEDETKIYRIGIKKEQQEDSTLFSGFILRADSIFWLPGQIKMKLRKTGDNYRIIAFYTRDHTLLLPPATITGTTIHMGIYGVWHKVVSGDNGAGYTAVSAARQREPVFRVLDKNNCLLTMPSFGLAYKPMIDSLIRQNADILATTRRLIIDLRNNSGGSVLCFENILPYIYTRPIVTRGSRVRATPENIRDYYSITEYPNVSDSMKAVFRKELATLQQHVGEYFNLWPDDTITLPAARKYPARVAIIINGNCASSAEMFLLKAKQSSKVTLYGAHTMGAVDYTDVLATPMPCSIFVLRYPTSSSNRLPDEPLDNLGIVPDVLISEDIPDWVEEVWKSDPGK</sequence>
<dbReference type="OrthoDB" id="2327485at2"/>
<dbReference type="STRING" id="1419482.SAMN05444266_102287"/>
<name>A0A1M6YEV8_9BACT</name>
<dbReference type="GO" id="GO:0006508">
    <property type="term" value="P:proteolysis"/>
    <property type="evidence" value="ECO:0007669"/>
    <property type="project" value="InterPro"/>
</dbReference>
<dbReference type="SUPFAM" id="SSF52096">
    <property type="entry name" value="ClpP/crotonase"/>
    <property type="match status" value="1"/>
</dbReference>
<dbReference type="InterPro" id="IPR005151">
    <property type="entry name" value="Tail-specific_protease"/>
</dbReference>
<protein>
    <submittedName>
        <fullName evidence="2">Peptidase family S41</fullName>
    </submittedName>
</protein>
<dbReference type="Gene3D" id="3.90.226.10">
    <property type="entry name" value="2-enoyl-CoA Hydratase, Chain A, domain 1"/>
    <property type="match status" value="1"/>
</dbReference>
<dbReference type="Proteomes" id="UP000184420">
    <property type="component" value="Unassembled WGS sequence"/>
</dbReference>
<keyword evidence="3" id="KW-1185">Reference proteome</keyword>
<evidence type="ECO:0000313" key="3">
    <source>
        <dbReference type="Proteomes" id="UP000184420"/>
    </source>
</evidence>
<dbReference type="RefSeq" id="WP_073078995.1">
    <property type="nucleotide sequence ID" value="NZ_FRBL01000002.1"/>
</dbReference>
<dbReference type="InterPro" id="IPR029045">
    <property type="entry name" value="ClpP/crotonase-like_dom_sf"/>
</dbReference>
<evidence type="ECO:0000259" key="1">
    <source>
        <dbReference type="Pfam" id="PF03572"/>
    </source>
</evidence>
<feature type="domain" description="Tail specific protease" evidence="1">
    <location>
        <begin position="253"/>
        <end position="457"/>
    </location>
</feature>
<proteinExistence type="predicted"/>
<dbReference type="GO" id="GO:0008236">
    <property type="term" value="F:serine-type peptidase activity"/>
    <property type="evidence" value="ECO:0007669"/>
    <property type="project" value="InterPro"/>
</dbReference>
<evidence type="ECO:0000313" key="2">
    <source>
        <dbReference type="EMBL" id="SHL16841.1"/>
    </source>
</evidence>
<accession>A0A1M6YEV8</accession>
<gene>
    <name evidence="2" type="ORF">SAMN05444266_102287</name>
</gene>
<dbReference type="Pfam" id="PF03572">
    <property type="entry name" value="Peptidase_S41"/>
    <property type="match status" value="1"/>
</dbReference>